<evidence type="ECO:0000256" key="5">
    <source>
        <dbReference type="SAM" id="MobiDB-lite"/>
    </source>
</evidence>
<dbReference type="InterPro" id="IPR036291">
    <property type="entry name" value="NAD(P)-bd_dom_sf"/>
</dbReference>
<dbReference type="CDD" id="cd00833">
    <property type="entry name" value="PKS"/>
    <property type="match status" value="1"/>
</dbReference>
<dbReference type="SMART" id="SM00825">
    <property type="entry name" value="PKS_KS"/>
    <property type="match status" value="1"/>
</dbReference>
<dbReference type="Pfam" id="PF08659">
    <property type="entry name" value="KR"/>
    <property type="match status" value="1"/>
</dbReference>
<sequence length="1933" mass="207352">MITDFTGKVVLVTGGAKGVGGAITTAFAHSGAHVIVNYFHSADEARELVSTITQDTPGSAEMLRASVARRTEVAEMFTEVHRRHGGLDVLVNNAARGAMDPIGRTEDSEWKRVLDVDLHGTRWCIEYAVPLLELGDGGVVVNISAIAAQYAFGNFAPGGAAKAAMESLSRHLAAELAPAGIRLNVVSSGLLDNDTLPLFPDSDRMAATITAGTPLGRLSTEDDLTGATLFLASPLAAGITGQTLVVDGGLTLFNASLSPPRSDPPTWTTTFPAQQRGLLPAAQQTPTTRVGTESTAEPTTVTEPPRNHSPQRDRTAEDRLIAVVGTGLVAPGANDPEEFWRLLGQSEDAFGEPPRFNVDHIHSAAPEAEDKGYSRVFGFIRDFQPHPTLAAELAEGHWSRQDLAPLFLRHALLQAREGITIGQDTRCGLYAGAWTGSSQSLEDSLLVHAGTRGAAARLSGNGHEERLREVLRRHFQHAGTRPRYCLPDMVLRTAMSGLLPESSDTLAVDTACSSSLYAVDIGVKNLLSGRCDLAMCGGTGTVDRRVMVLFSKLRGLSRTGEVRAFDADATGVLFSECAGIVALKRLSDARDNGDEILGVLTGFGGASDGSGQAIAAPSETGQGLAIDRARTVNGTTSEDVGWVVGHGTGTVAGDTVELRTLAHRARIGGLPVTSNKSLVGHGGWTAGLLSLIHALLGLRHKRIPAQQHFATLPPDVPPDTITVPTTDLTWNDNRDHPSVVGVSGFGFGGTNAHQLVSEPELSTTEPLPTSGPPQSEDQMVLIAWSAHLPGHPDHDAVRQWLIGQGKAPPRSFGEDYPLPPIPVRRLPDTTARGIDRCQLMALEVAHQFTSEHGELWADHRDTTGVIAAHMGPPRAMADYTLRVGTDELLAAVRWESDSPNEDEQAMRDFLHAHRQTVPASNEESMPGVMTNIVASRIPNRFDLHGPSMTVDSGHASTTAALDVAGQYLRTGELDLALVLGANGNTTPEMAEIVELPQHQLAEGAFLFALTREGLAHQQGWPILARIHSALQHAEPNGTPPALEWGTDDEPSYLAADAAPALIRAVESGTPETEIDTRDRGPRITVTTTTDAAGTPPSPRPATSPATSDISPGGTAIPIERYTPVTRRVELVPAGPELPSIPPRGIALVGSAELAKQLSERIYHTGAILLSTDPDTPSDVATVVDPSASELGTALDVIEQASPHVRIIASSRETTQPWPTPPPQPLLRLPELAVLVCQRLGTRLRDGSVAALLLDTLRTENPHPHLTLISGFLRSLRRELNTPVWAVATNAELSDALDELQRESAADDEHTLVLYRNGARYLERLRPLPAAATRELIVDSSSVVVATGGARGITAVALTALARQARPKLWLLGSTPPDQAIPPEISDATEEELPKLRARYLNEARRAEPDRTIPELNARFDQLLRAREVTATLDNLRELLGNQRVRYLRCDVTDPDEVRHAATAIHAEDGHVDLLVHAAGRNRSAALESKTLSDYRAVRDPKVTGYHNLKAAFRDPEPGYWCNFGSALGTVGLDGETDYVPANEYLANAARHTDRRGSGTEFTIGWSLWGEAGMRANTPESATKHLPEPISNAKGATDFLTELSTARAPESYALHLPDNTGRTHTALLTGHLETSESTDRVGQGVLAEPEHHDDGQATWSWRADLKRDGFPLEHVIAGKPVLPGQFMVALAGEAAMATVPGTVVRGWREVRFDHFAFALSRGEPVPYGIRAELLAHDTPTHRVLVTVLSDVVAPDGRILQHDREHCRAEVLLGSPRTPPTWQPPPVPADAVRTVDPFTRPESEINLSGIFRTTTAVTVDPHGGRGRWLPGIDSTDGLSALRLPALLLDSLIRSRSFVTTEQDTIATSVPLRLGHIDLYTTDNDARLARRHPSGIELHHDAEASVCTASTVDGHMLVQISDIDTKLASTMPLDEP</sequence>
<dbReference type="GO" id="GO:0004312">
    <property type="term" value="F:fatty acid synthase activity"/>
    <property type="evidence" value="ECO:0007669"/>
    <property type="project" value="TreeGrafter"/>
</dbReference>
<dbReference type="Pfam" id="PF13561">
    <property type="entry name" value="adh_short_C2"/>
    <property type="match status" value="1"/>
</dbReference>
<dbReference type="InterPro" id="IPR016039">
    <property type="entry name" value="Thiolase-like"/>
</dbReference>
<evidence type="ECO:0000259" key="6">
    <source>
        <dbReference type="PROSITE" id="PS52004"/>
    </source>
</evidence>
<dbReference type="Pfam" id="PF02801">
    <property type="entry name" value="Ketoacyl-synt_C"/>
    <property type="match status" value="1"/>
</dbReference>
<keyword evidence="1" id="KW-0596">Phosphopantetheine</keyword>
<dbReference type="InterPro" id="IPR020841">
    <property type="entry name" value="PKS_Beta-ketoAc_synthase_dom"/>
</dbReference>
<dbReference type="InterPro" id="IPR042104">
    <property type="entry name" value="PKS_dehydratase_sf"/>
</dbReference>
<dbReference type="GO" id="GO:0016491">
    <property type="term" value="F:oxidoreductase activity"/>
    <property type="evidence" value="ECO:0007669"/>
    <property type="project" value="UniProtKB-KW"/>
</dbReference>
<dbReference type="EMBL" id="FOMZ01000006">
    <property type="protein sequence ID" value="SFD99203.1"/>
    <property type="molecule type" value="Genomic_DNA"/>
</dbReference>
<dbReference type="InterPro" id="IPR050091">
    <property type="entry name" value="PKS_NRPS_Biosynth_Enz"/>
</dbReference>
<dbReference type="Gene3D" id="3.40.47.10">
    <property type="match status" value="2"/>
</dbReference>
<gene>
    <name evidence="7" type="ORF">SAMN04487819_106143</name>
</gene>
<evidence type="ECO:0000256" key="3">
    <source>
        <dbReference type="ARBA" id="ARBA00023002"/>
    </source>
</evidence>
<feature type="compositionally biased region" description="Polar residues" evidence="5">
    <location>
        <begin position="282"/>
        <end position="302"/>
    </location>
</feature>
<dbReference type="Gene3D" id="3.10.129.110">
    <property type="entry name" value="Polyketide synthase dehydratase"/>
    <property type="match status" value="1"/>
</dbReference>
<evidence type="ECO:0000256" key="1">
    <source>
        <dbReference type="ARBA" id="ARBA00022450"/>
    </source>
</evidence>
<dbReference type="InterPro" id="IPR057326">
    <property type="entry name" value="KR_dom"/>
</dbReference>
<dbReference type="PRINTS" id="PR00080">
    <property type="entry name" value="SDRFAMILY"/>
</dbReference>
<evidence type="ECO:0000313" key="8">
    <source>
        <dbReference type="Proteomes" id="UP000198716"/>
    </source>
</evidence>
<dbReference type="GO" id="GO:0006633">
    <property type="term" value="P:fatty acid biosynthetic process"/>
    <property type="evidence" value="ECO:0007669"/>
    <property type="project" value="TreeGrafter"/>
</dbReference>
<keyword evidence="8" id="KW-1185">Reference proteome</keyword>
<protein>
    <submittedName>
        <fullName evidence="7">Polyketide synthase dehydratase</fullName>
    </submittedName>
</protein>
<dbReference type="FunFam" id="3.40.50.720:FF:000084">
    <property type="entry name" value="Short-chain dehydrogenase reductase"/>
    <property type="match status" value="1"/>
</dbReference>
<evidence type="ECO:0000313" key="7">
    <source>
        <dbReference type="EMBL" id="SFD99203.1"/>
    </source>
</evidence>
<feature type="region of interest" description="Disordered" evidence="5">
    <location>
        <begin position="1067"/>
        <end position="1116"/>
    </location>
</feature>
<feature type="compositionally biased region" description="Polar residues" evidence="5">
    <location>
        <begin position="257"/>
        <end position="273"/>
    </location>
</feature>
<accession>A0A1I1X0I7</accession>
<organism evidence="7 8">
    <name type="scientific">Actinopolyspora alba</name>
    <dbReference type="NCBI Taxonomy" id="673379"/>
    <lineage>
        <taxon>Bacteria</taxon>
        <taxon>Bacillati</taxon>
        <taxon>Actinomycetota</taxon>
        <taxon>Actinomycetes</taxon>
        <taxon>Actinopolysporales</taxon>
        <taxon>Actinopolysporaceae</taxon>
        <taxon>Actinopolyspora</taxon>
        <taxon>Actinopolyspora alba group</taxon>
    </lineage>
</organism>
<proteinExistence type="inferred from homology"/>
<dbReference type="InterPro" id="IPR013968">
    <property type="entry name" value="PKS_KR"/>
</dbReference>
<dbReference type="SUPFAM" id="SSF51735">
    <property type="entry name" value="NAD(P)-binding Rossmann-fold domains"/>
    <property type="match status" value="2"/>
</dbReference>
<feature type="compositionally biased region" description="Low complexity" evidence="5">
    <location>
        <begin position="1084"/>
        <end position="1094"/>
    </location>
</feature>
<dbReference type="RefSeq" id="WP_092926587.1">
    <property type="nucleotide sequence ID" value="NZ_FOMZ01000006.1"/>
</dbReference>
<dbReference type="InterPro" id="IPR014031">
    <property type="entry name" value="Ketoacyl_synth_C"/>
</dbReference>
<dbReference type="Gene3D" id="3.40.50.720">
    <property type="entry name" value="NAD(P)-binding Rossmann-like Domain"/>
    <property type="match status" value="2"/>
</dbReference>
<keyword evidence="2" id="KW-0597">Phosphoprotein</keyword>
<dbReference type="Pfam" id="PF00109">
    <property type="entry name" value="ketoacyl-synt"/>
    <property type="match status" value="3"/>
</dbReference>
<feature type="domain" description="Ketosynthase family 3 (KS3)" evidence="6">
    <location>
        <begin position="318"/>
        <end position="758"/>
    </location>
</feature>
<evidence type="ECO:0000256" key="2">
    <source>
        <dbReference type="ARBA" id="ARBA00022553"/>
    </source>
</evidence>
<dbReference type="Proteomes" id="UP000198716">
    <property type="component" value="Unassembled WGS sequence"/>
</dbReference>
<dbReference type="PRINTS" id="PR00081">
    <property type="entry name" value="GDHRDH"/>
</dbReference>
<dbReference type="PROSITE" id="PS52004">
    <property type="entry name" value="KS3_2"/>
    <property type="match status" value="1"/>
</dbReference>
<name>A0A1I1X0I7_9ACTN</name>
<evidence type="ECO:0000256" key="4">
    <source>
        <dbReference type="RuleBase" id="RU003694"/>
    </source>
</evidence>
<dbReference type="PANTHER" id="PTHR43775">
    <property type="entry name" value="FATTY ACID SYNTHASE"/>
    <property type="match status" value="1"/>
</dbReference>
<keyword evidence="4" id="KW-0808">Transferase</keyword>
<feature type="region of interest" description="Disordered" evidence="5">
    <location>
        <begin position="257"/>
        <end position="314"/>
    </location>
</feature>
<dbReference type="PANTHER" id="PTHR43775:SF37">
    <property type="entry name" value="SI:DKEY-61P9.11"/>
    <property type="match status" value="1"/>
</dbReference>
<reference evidence="8" key="1">
    <citation type="submission" date="2016-10" db="EMBL/GenBank/DDBJ databases">
        <authorList>
            <person name="Varghese N."/>
            <person name="Submissions S."/>
        </authorList>
    </citation>
    <scope>NUCLEOTIDE SEQUENCE [LARGE SCALE GENOMIC DNA]</scope>
    <source>
        <strain evidence="8">DSM 45004</strain>
    </source>
</reference>
<dbReference type="InterPro" id="IPR014030">
    <property type="entry name" value="Ketoacyl_synth_N"/>
</dbReference>
<dbReference type="SUPFAM" id="SSF53901">
    <property type="entry name" value="Thiolase-like"/>
    <property type="match status" value="3"/>
</dbReference>
<keyword evidence="3" id="KW-0560">Oxidoreductase</keyword>
<dbReference type="InterPro" id="IPR002347">
    <property type="entry name" value="SDR_fam"/>
</dbReference>
<dbReference type="SMART" id="SM00822">
    <property type="entry name" value="PKS_KR"/>
    <property type="match status" value="1"/>
</dbReference>
<comment type="similarity">
    <text evidence="4">Belongs to the thiolase-like superfamily. Beta-ketoacyl-ACP synthases family.</text>
</comment>